<name>A0A183GTF0_HELPZ</name>
<evidence type="ECO:0000313" key="4">
    <source>
        <dbReference type="WBParaSite" id="HPBE_0002597001-mRNA-1"/>
    </source>
</evidence>
<dbReference type="AlphaFoldDB" id="A0A183GTF0"/>
<keyword evidence="3" id="KW-1185">Reference proteome</keyword>
<reference evidence="2 3" key="1">
    <citation type="submission" date="2018-11" db="EMBL/GenBank/DDBJ databases">
        <authorList>
            <consortium name="Pathogen Informatics"/>
        </authorList>
    </citation>
    <scope>NUCLEOTIDE SEQUENCE [LARGE SCALE GENOMIC DNA]</scope>
</reference>
<evidence type="ECO:0000256" key="1">
    <source>
        <dbReference type="SAM" id="MobiDB-lite"/>
    </source>
</evidence>
<feature type="region of interest" description="Disordered" evidence="1">
    <location>
        <begin position="55"/>
        <end position="82"/>
    </location>
</feature>
<evidence type="ECO:0000313" key="3">
    <source>
        <dbReference type="Proteomes" id="UP000050761"/>
    </source>
</evidence>
<dbReference type="Proteomes" id="UP000050761">
    <property type="component" value="Unassembled WGS sequence"/>
</dbReference>
<organism evidence="3 4">
    <name type="scientific">Heligmosomoides polygyrus</name>
    <name type="common">Parasitic roundworm</name>
    <dbReference type="NCBI Taxonomy" id="6339"/>
    <lineage>
        <taxon>Eukaryota</taxon>
        <taxon>Metazoa</taxon>
        <taxon>Ecdysozoa</taxon>
        <taxon>Nematoda</taxon>
        <taxon>Chromadorea</taxon>
        <taxon>Rhabditida</taxon>
        <taxon>Rhabditina</taxon>
        <taxon>Rhabditomorpha</taxon>
        <taxon>Strongyloidea</taxon>
        <taxon>Heligmosomidae</taxon>
        <taxon>Heligmosomoides</taxon>
    </lineage>
</organism>
<dbReference type="WBParaSite" id="HPBE_0002597001-mRNA-1">
    <property type="protein sequence ID" value="HPBE_0002597001-mRNA-1"/>
    <property type="gene ID" value="HPBE_0002597001"/>
</dbReference>
<dbReference type="EMBL" id="UZAH01038936">
    <property type="protein sequence ID" value="VDP54963.1"/>
    <property type="molecule type" value="Genomic_DNA"/>
</dbReference>
<proteinExistence type="predicted"/>
<gene>
    <name evidence="2" type="ORF">HPBE_LOCUS25969</name>
</gene>
<sequence>MSADTRAVIHLFTLMCGPPLDKEPSREEIKLAEWMVSILKDFEARQLEVTGGALHKGQDVDPMSTTTDCGSTGGVGPTVDFS</sequence>
<protein>
    <submittedName>
        <fullName evidence="4">Protein kinase domain-containing protein</fullName>
    </submittedName>
</protein>
<evidence type="ECO:0000313" key="2">
    <source>
        <dbReference type="EMBL" id="VDP54963.1"/>
    </source>
</evidence>
<accession>A0A3P8IAF5</accession>
<reference evidence="4" key="2">
    <citation type="submission" date="2019-09" db="UniProtKB">
        <authorList>
            <consortium name="WormBaseParasite"/>
        </authorList>
    </citation>
    <scope>IDENTIFICATION</scope>
</reference>
<accession>A0A183GTF0</accession>